<dbReference type="Pfam" id="PF01061">
    <property type="entry name" value="ABC2_membrane"/>
    <property type="match status" value="1"/>
</dbReference>
<feature type="domain" description="ABC-2 type transporter transmembrane" evidence="6">
    <location>
        <begin position="2"/>
        <end position="221"/>
    </location>
</feature>
<evidence type="ECO:0000256" key="1">
    <source>
        <dbReference type="ARBA" id="ARBA00004141"/>
    </source>
</evidence>
<organism evidence="7 8">
    <name type="scientific">Vagococcus martis</name>
    <dbReference type="NCBI Taxonomy" id="1768210"/>
    <lineage>
        <taxon>Bacteria</taxon>
        <taxon>Bacillati</taxon>
        <taxon>Bacillota</taxon>
        <taxon>Bacilli</taxon>
        <taxon>Lactobacillales</taxon>
        <taxon>Enterococcaceae</taxon>
        <taxon>Vagococcus</taxon>
    </lineage>
</organism>
<dbReference type="InterPro" id="IPR000412">
    <property type="entry name" value="ABC_2_transport"/>
</dbReference>
<feature type="transmembrane region" description="Helical" evidence="5">
    <location>
        <begin position="12"/>
        <end position="37"/>
    </location>
</feature>
<feature type="transmembrane region" description="Helical" evidence="5">
    <location>
        <begin position="142"/>
        <end position="163"/>
    </location>
</feature>
<dbReference type="PRINTS" id="PR00164">
    <property type="entry name" value="ABC2TRNSPORT"/>
</dbReference>
<protein>
    <recommendedName>
        <fullName evidence="6">ABC-2 type transporter transmembrane domain-containing protein</fullName>
    </recommendedName>
</protein>
<evidence type="ECO:0000259" key="6">
    <source>
        <dbReference type="Pfam" id="PF01061"/>
    </source>
</evidence>
<keyword evidence="2 5" id="KW-0812">Transmembrane</keyword>
<dbReference type="InterPro" id="IPR051784">
    <property type="entry name" value="Nod_factor_ABC_transporter"/>
</dbReference>
<evidence type="ECO:0000256" key="3">
    <source>
        <dbReference type="ARBA" id="ARBA00022989"/>
    </source>
</evidence>
<dbReference type="PANTHER" id="PTHR43229">
    <property type="entry name" value="NODULATION PROTEIN J"/>
    <property type="match status" value="1"/>
</dbReference>
<dbReference type="PANTHER" id="PTHR43229:SF2">
    <property type="entry name" value="NODULATION PROTEIN J"/>
    <property type="match status" value="1"/>
</dbReference>
<keyword evidence="8" id="KW-1185">Reference proteome</keyword>
<comment type="subcellular location">
    <subcellularLocation>
        <location evidence="1">Membrane</location>
        <topology evidence="1">Multi-pass membrane protein</topology>
    </subcellularLocation>
</comment>
<comment type="caution">
    <text evidence="7">The sequence shown here is derived from an EMBL/GenBank/DDBJ whole genome shotgun (WGS) entry which is preliminary data.</text>
</comment>
<dbReference type="AlphaFoldDB" id="A0A1V4DEF4"/>
<evidence type="ECO:0000256" key="2">
    <source>
        <dbReference type="ARBA" id="ARBA00022692"/>
    </source>
</evidence>
<evidence type="ECO:0000256" key="5">
    <source>
        <dbReference type="SAM" id="Phobius"/>
    </source>
</evidence>
<dbReference type="Proteomes" id="UP000189970">
    <property type="component" value="Unassembled WGS sequence"/>
</dbReference>
<dbReference type="RefSeq" id="WP_079344947.1">
    <property type="nucleotide sequence ID" value="NZ_MVAB01000001.1"/>
</dbReference>
<feature type="transmembrane region" description="Helical" evidence="5">
    <location>
        <begin position="254"/>
        <end position="275"/>
    </location>
</feature>
<evidence type="ECO:0000256" key="4">
    <source>
        <dbReference type="ARBA" id="ARBA00023136"/>
    </source>
</evidence>
<keyword evidence="4 5" id="KW-0472">Membrane</keyword>
<dbReference type="GO" id="GO:0140359">
    <property type="term" value="F:ABC-type transporter activity"/>
    <property type="evidence" value="ECO:0007669"/>
    <property type="project" value="InterPro"/>
</dbReference>
<name>A0A1V4DEF4_9ENTE</name>
<feature type="transmembrane region" description="Helical" evidence="5">
    <location>
        <begin position="175"/>
        <end position="194"/>
    </location>
</feature>
<evidence type="ECO:0000313" key="8">
    <source>
        <dbReference type="Proteomes" id="UP000189970"/>
    </source>
</evidence>
<accession>A0A1V4DEF4</accession>
<proteinExistence type="predicted"/>
<dbReference type="EMBL" id="MVAB01000001">
    <property type="protein sequence ID" value="OPF86878.1"/>
    <property type="molecule type" value="Genomic_DNA"/>
</dbReference>
<dbReference type="GO" id="GO:0043190">
    <property type="term" value="C:ATP-binding cassette (ABC) transporter complex"/>
    <property type="evidence" value="ECO:0007669"/>
    <property type="project" value="InterPro"/>
</dbReference>
<dbReference type="InterPro" id="IPR013525">
    <property type="entry name" value="ABC2_TM"/>
</dbReference>
<keyword evidence="3 5" id="KW-1133">Transmembrane helix</keyword>
<reference evidence="7 8" key="1">
    <citation type="submission" date="2017-02" db="EMBL/GenBank/DDBJ databases">
        <title>Vagococcus cremeus sp. nov., isolated from the small intestine of a marten, Martes flavigula.</title>
        <authorList>
            <person name="Tak E.J."/>
            <person name="Bae J.-W."/>
        </authorList>
    </citation>
    <scope>NUCLEOTIDE SEQUENCE [LARGE SCALE GENOMIC DNA]</scope>
    <source>
        <strain evidence="7 8">D7T301</strain>
    </source>
</reference>
<sequence length="288" mass="32477">MKAIAKRSIYLYLINPINMFFSLLGSLIVFFLYLLFIKQNIVSQFQDITSSTALINLWMLGALLTVTSLTTSFSAIGQFIQDKSSNKLIDFTMTDISAINLLNGYFISSFIVSLIMQSIVFLFVIIFFLIIGEPLNLTINQYLSLFPIMLITSLTSTSFNLMICAFIKNEATLRTIASIMGALSGFLTGAYIPIGALSDSAKNIIRLFPLSYSSSMFRYTLMSPLLNSLPKKQSLFLEKFLGLNFDWKASLNSIQLNITVLFLFSFICLSMIFLMRKYILTTTLSERN</sequence>
<gene>
    <name evidence="7" type="ORF">BW731_01010</name>
</gene>
<feature type="transmembrane region" description="Helical" evidence="5">
    <location>
        <begin position="101"/>
        <end position="130"/>
    </location>
</feature>
<evidence type="ECO:0000313" key="7">
    <source>
        <dbReference type="EMBL" id="OPF86878.1"/>
    </source>
</evidence>
<feature type="transmembrane region" description="Helical" evidence="5">
    <location>
        <begin position="57"/>
        <end position="80"/>
    </location>
</feature>